<feature type="region of interest" description="Disordered" evidence="1">
    <location>
        <begin position="122"/>
        <end position="144"/>
    </location>
</feature>
<dbReference type="InterPro" id="IPR004875">
    <property type="entry name" value="DDE_SF_endonuclease_dom"/>
</dbReference>
<evidence type="ECO:0000313" key="4">
    <source>
        <dbReference type="Proteomes" id="UP000054321"/>
    </source>
</evidence>
<reference evidence="3 4" key="1">
    <citation type="submission" date="2014-04" db="EMBL/GenBank/DDBJ databases">
        <authorList>
            <consortium name="DOE Joint Genome Institute"/>
            <person name="Kuo A."/>
            <person name="Martino E."/>
            <person name="Perotto S."/>
            <person name="Kohler A."/>
            <person name="Nagy L.G."/>
            <person name="Floudas D."/>
            <person name="Copeland A."/>
            <person name="Barry K.W."/>
            <person name="Cichocki N."/>
            <person name="Veneault-Fourrey C."/>
            <person name="LaButti K."/>
            <person name="Lindquist E.A."/>
            <person name="Lipzen A."/>
            <person name="Lundell T."/>
            <person name="Morin E."/>
            <person name="Murat C."/>
            <person name="Sun H."/>
            <person name="Tunlid A."/>
            <person name="Henrissat B."/>
            <person name="Grigoriev I.V."/>
            <person name="Hibbett D.S."/>
            <person name="Martin F."/>
            <person name="Nordberg H.P."/>
            <person name="Cantor M.N."/>
            <person name="Hua S.X."/>
        </authorList>
    </citation>
    <scope>NUCLEOTIDE SEQUENCE [LARGE SCALE GENOMIC DNA]</scope>
    <source>
        <strain evidence="3 4">Zn</strain>
    </source>
</reference>
<keyword evidence="4" id="KW-1185">Reference proteome</keyword>
<name>A0A0C3H8J3_OIDMZ</name>
<gene>
    <name evidence="3" type="ORF">OIDMADRAFT_31454</name>
</gene>
<dbReference type="InParanoid" id="A0A0C3H8J3"/>
<dbReference type="GO" id="GO:0003676">
    <property type="term" value="F:nucleic acid binding"/>
    <property type="evidence" value="ECO:0007669"/>
    <property type="project" value="InterPro"/>
</dbReference>
<protein>
    <recommendedName>
        <fullName evidence="2">DDE-1 domain-containing protein</fullName>
    </recommendedName>
</protein>
<dbReference type="Pfam" id="PF03184">
    <property type="entry name" value="DDE_1"/>
    <property type="match status" value="1"/>
</dbReference>
<dbReference type="OrthoDB" id="10542922at2759"/>
<accession>A0A0C3H8J3</accession>
<dbReference type="AlphaFoldDB" id="A0A0C3H8J3"/>
<evidence type="ECO:0000259" key="2">
    <source>
        <dbReference type="Pfam" id="PF03184"/>
    </source>
</evidence>
<sequence>MLRQYENSKDPNKTVNLLKAIQWTRVAWEAVSPGSIQKCWWKPTIIIKPDHEAEDVASQEQRDQDELQAQITQLPNITDPLSVNEFIQLGGEEIKEDNEGANECEIFEQVIEIYGLVDEDTVDEDEEVGEEEEVDIQISEAIRA</sequence>
<evidence type="ECO:0000313" key="3">
    <source>
        <dbReference type="EMBL" id="KIM98681.1"/>
    </source>
</evidence>
<evidence type="ECO:0000256" key="1">
    <source>
        <dbReference type="SAM" id="MobiDB-lite"/>
    </source>
</evidence>
<organism evidence="3 4">
    <name type="scientific">Oidiodendron maius (strain Zn)</name>
    <dbReference type="NCBI Taxonomy" id="913774"/>
    <lineage>
        <taxon>Eukaryota</taxon>
        <taxon>Fungi</taxon>
        <taxon>Dikarya</taxon>
        <taxon>Ascomycota</taxon>
        <taxon>Pezizomycotina</taxon>
        <taxon>Leotiomycetes</taxon>
        <taxon>Leotiomycetes incertae sedis</taxon>
        <taxon>Myxotrichaceae</taxon>
        <taxon>Oidiodendron</taxon>
    </lineage>
</organism>
<reference evidence="4" key="2">
    <citation type="submission" date="2015-01" db="EMBL/GenBank/DDBJ databases">
        <title>Evolutionary Origins and Diversification of the Mycorrhizal Mutualists.</title>
        <authorList>
            <consortium name="DOE Joint Genome Institute"/>
            <consortium name="Mycorrhizal Genomics Consortium"/>
            <person name="Kohler A."/>
            <person name="Kuo A."/>
            <person name="Nagy L.G."/>
            <person name="Floudas D."/>
            <person name="Copeland A."/>
            <person name="Barry K.W."/>
            <person name="Cichocki N."/>
            <person name="Veneault-Fourrey C."/>
            <person name="LaButti K."/>
            <person name="Lindquist E.A."/>
            <person name="Lipzen A."/>
            <person name="Lundell T."/>
            <person name="Morin E."/>
            <person name="Murat C."/>
            <person name="Riley R."/>
            <person name="Ohm R."/>
            <person name="Sun H."/>
            <person name="Tunlid A."/>
            <person name="Henrissat B."/>
            <person name="Grigoriev I.V."/>
            <person name="Hibbett D.S."/>
            <person name="Martin F."/>
        </authorList>
    </citation>
    <scope>NUCLEOTIDE SEQUENCE [LARGE SCALE GENOMIC DNA]</scope>
    <source>
        <strain evidence="4">Zn</strain>
    </source>
</reference>
<feature type="domain" description="DDE-1" evidence="2">
    <location>
        <begin position="2"/>
        <end position="40"/>
    </location>
</feature>
<dbReference type="Proteomes" id="UP000054321">
    <property type="component" value="Unassembled WGS sequence"/>
</dbReference>
<feature type="compositionally biased region" description="Acidic residues" evidence="1">
    <location>
        <begin position="122"/>
        <end position="135"/>
    </location>
</feature>
<proteinExistence type="predicted"/>
<dbReference type="HOGENOM" id="CLU_1797043_0_0_1"/>
<dbReference type="EMBL" id="KN832880">
    <property type="protein sequence ID" value="KIM98681.1"/>
    <property type="molecule type" value="Genomic_DNA"/>
</dbReference>